<dbReference type="Proteomes" id="UP000241229">
    <property type="component" value="Unassembled WGS sequence"/>
</dbReference>
<evidence type="ECO:0000313" key="2">
    <source>
        <dbReference type="Proteomes" id="UP000241229"/>
    </source>
</evidence>
<keyword evidence="1" id="KW-0560">Oxidoreductase</keyword>
<dbReference type="RefSeq" id="WP_106774880.1">
    <property type="nucleotide sequence ID" value="NZ_PXYK01000031.1"/>
</dbReference>
<accession>A0A2P7RVF9</accession>
<organism evidence="1 2">
    <name type="scientific">Kumtagia ephedrae</name>
    <dbReference type="NCBI Taxonomy" id="2116701"/>
    <lineage>
        <taxon>Bacteria</taxon>
        <taxon>Pseudomonadati</taxon>
        <taxon>Pseudomonadota</taxon>
        <taxon>Alphaproteobacteria</taxon>
        <taxon>Hyphomicrobiales</taxon>
        <taxon>Phyllobacteriaceae</taxon>
        <taxon>Kumtagia</taxon>
    </lineage>
</organism>
<dbReference type="InterPro" id="IPR008775">
    <property type="entry name" value="Phytyl_CoA_dOase-like"/>
</dbReference>
<dbReference type="SUPFAM" id="SSF51197">
    <property type="entry name" value="Clavaminate synthase-like"/>
    <property type="match status" value="1"/>
</dbReference>
<dbReference type="PANTHER" id="PTHR20883">
    <property type="entry name" value="PHYTANOYL-COA DIOXYGENASE DOMAIN CONTAINING 1"/>
    <property type="match status" value="1"/>
</dbReference>
<dbReference type="GO" id="GO:0016706">
    <property type="term" value="F:2-oxoglutarate-dependent dioxygenase activity"/>
    <property type="evidence" value="ECO:0007669"/>
    <property type="project" value="UniProtKB-ARBA"/>
</dbReference>
<gene>
    <name evidence="1" type="ORF">C7I84_24675</name>
</gene>
<dbReference type="GO" id="GO:0005506">
    <property type="term" value="F:iron ion binding"/>
    <property type="evidence" value="ECO:0007669"/>
    <property type="project" value="UniProtKB-ARBA"/>
</dbReference>
<dbReference type="PANTHER" id="PTHR20883:SF49">
    <property type="entry name" value="PHYTANOYL-COA DIOXYGENASE"/>
    <property type="match status" value="1"/>
</dbReference>
<dbReference type="Pfam" id="PF05721">
    <property type="entry name" value="PhyH"/>
    <property type="match status" value="1"/>
</dbReference>
<dbReference type="AlphaFoldDB" id="A0A2P7RVF9"/>
<reference evidence="1 2" key="1">
    <citation type="submission" date="2018-03" db="EMBL/GenBank/DDBJ databases">
        <title>The draft genome of Mesorhizobium sp. 6GN-30.</title>
        <authorList>
            <person name="Liu L."/>
            <person name="Li L."/>
            <person name="Wang T."/>
            <person name="Zhang X."/>
            <person name="Liang L."/>
        </authorList>
    </citation>
    <scope>NUCLEOTIDE SEQUENCE [LARGE SCALE GENOMIC DNA]</scope>
    <source>
        <strain evidence="1 2">6GN30</strain>
    </source>
</reference>
<dbReference type="Gene3D" id="2.60.120.620">
    <property type="entry name" value="q2cbj1_9rhob like domain"/>
    <property type="match status" value="1"/>
</dbReference>
<name>A0A2P7RVF9_9HYPH</name>
<sequence>MQEQSGRAIAEATKRAKPRLSQAAIDAYRRDGAICVRGLLSPDEVELCRQGIAENMANPSPRASVASRPDDPGYFIEDFCNWQDIPAYRDFIFNSAAGAVAGLLMGAETVRLYHDHLLVKEPNTRAKTPWHQDQPYYNIDGLQNCSMWAPMDPVSRAATLEFVAGTHKGPWLMPRSFMSSEAKWFPEGTLSDLPDIEADRSAFNILGWELEPGDVVFFHMLTLHAAAGVGSGRRRVLSVRFLGDDITHAPRKWRTSPPFPGLDDELKPGAPMDHPLFPVLWERTAASVAAWTSVL</sequence>
<evidence type="ECO:0000313" key="1">
    <source>
        <dbReference type="EMBL" id="PSJ54191.1"/>
    </source>
</evidence>
<keyword evidence="1" id="KW-0223">Dioxygenase</keyword>
<dbReference type="OrthoDB" id="2560571at2"/>
<protein>
    <submittedName>
        <fullName evidence="1">Phytanoyl-CoA dioxygenase</fullName>
    </submittedName>
</protein>
<keyword evidence="2" id="KW-1185">Reference proteome</keyword>
<proteinExistence type="predicted"/>
<dbReference type="EMBL" id="PXYK01000031">
    <property type="protein sequence ID" value="PSJ54191.1"/>
    <property type="molecule type" value="Genomic_DNA"/>
</dbReference>
<comment type="caution">
    <text evidence="1">The sequence shown here is derived from an EMBL/GenBank/DDBJ whole genome shotgun (WGS) entry which is preliminary data.</text>
</comment>